<dbReference type="RefSeq" id="WP_088075488.1">
    <property type="nucleotide sequence ID" value="NZ_JAHQCR010000034.1"/>
</dbReference>
<gene>
    <name evidence="2" type="ORF">KS407_07815</name>
</gene>
<reference evidence="2 3" key="1">
    <citation type="submission" date="2021-06" db="EMBL/GenBank/DDBJ databases">
        <title>Bacillus sp. RD4P76, an endophyte from a halophyte.</title>
        <authorList>
            <person name="Sun J.-Q."/>
        </authorList>
    </citation>
    <scope>NUCLEOTIDE SEQUENCE [LARGE SCALE GENOMIC DNA]</scope>
    <source>
        <strain evidence="2 3">JCM 17098</strain>
    </source>
</reference>
<keyword evidence="3" id="KW-1185">Reference proteome</keyword>
<protein>
    <submittedName>
        <fullName evidence="2">Uncharacterized protein</fullName>
    </submittedName>
</protein>
<evidence type="ECO:0000256" key="1">
    <source>
        <dbReference type="SAM" id="Phobius"/>
    </source>
</evidence>
<sequence>MQYNKQQIEAAKQEAEAFDKAIDFRHSGNRILATLLVFAFISTIILGMLGLDAIEIISALILIYFGFGLGQVHTAITERRDLDGIYI</sequence>
<keyword evidence="1" id="KW-0812">Transmembrane</keyword>
<feature type="transmembrane region" description="Helical" evidence="1">
    <location>
        <begin position="31"/>
        <end position="50"/>
    </location>
</feature>
<evidence type="ECO:0000313" key="3">
    <source>
        <dbReference type="Proteomes" id="UP000790580"/>
    </source>
</evidence>
<comment type="caution">
    <text evidence="2">The sequence shown here is derived from an EMBL/GenBank/DDBJ whole genome shotgun (WGS) entry which is preliminary data.</text>
</comment>
<dbReference type="EMBL" id="JAHQCR010000034">
    <property type="protein sequence ID" value="MBU9721352.1"/>
    <property type="molecule type" value="Genomic_DNA"/>
</dbReference>
<name>A0ABS6JS07_9BACI</name>
<dbReference type="Proteomes" id="UP000790580">
    <property type="component" value="Unassembled WGS sequence"/>
</dbReference>
<evidence type="ECO:0000313" key="2">
    <source>
        <dbReference type="EMBL" id="MBU9721352.1"/>
    </source>
</evidence>
<keyword evidence="1" id="KW-0472">Membrane</keyword>
<accession>A0ABS6JS07</accession>
<proteinExistence type="predicted"/>
<keyword evidence="1" id="KW-1133">Transmembrane helix</keyword>
<organism evidence="2 3">
    <name type="scientific">Evansella alkalicola</name>
    <dbReference type="NCBI Taxonomy" id="745819"/>
    <lineage>
        <taxon>Bacteria</taxon>
        <taxon>Bacillati</taxon>
        <taxon>Bacillota</taxon>
        <taxon>Bacilli</taxon>
        <taxon>Bacillales</taxon>
        <taxon>Bacillaceae</taxon>
        <taxon>Evansella</taxon>
    </lineage>
</organism>
<feature type="transmembrane region" description="Helical" evidence="1">
    <location>
        <begin position="56"/>
        <end position="76"/>
    </location>
</feature>